<dbReference type="InterPro" id="IPR036855">
    <property type="entry name" value="Znf_CCCH_sf"/>
</dbReference>
<evidence type="ECO:0000256" key="3">
    <source>
        <dbReference type="ARBA" id="ARBA00022723"/>
    </source>
</evidence>
<reference evidence="14 15" key="1">
    <citation type="submission" date="2021-05" db="EMBL/GenBank/DDBJ databases">
        <title>Genome Assembly of Synthetic Allotetraploid Brassica napus Reveals Homoeologous Exchanges between Subgenomes.</title>
        <authorList>
            <person name="Davis J.T."/>
        </authorList>
    </citation>
    <scope>NUCLEOTIDE SEQUENCE [LARGE SCALE GENOMIC DNA]</scope>
    <source>
        <strain evidence="15">cv. Da-Ae</strain>
        <tissue evidence="14">Seedling</tissue>
    </source>
</reference>
<feature type="compositionally biased region" description="Basic and acidic residues" evidence="12">
    <location>
        <begin position="254"/>
        <end position="335"/>
    </location>
</feature>
<feature type="zinc finger region" description="C3H1-type" evidence="10">
    <location>
        <begin position="344"/>
        <end position="371"/>
    </location>
</feature>
<evidence type="ECO:0000256" key="7">
    <source>
        <dbReference type="ARBA" id="ARBA00022884"/>
    </source>
</evidence>
<feature type="region of interest" description="Disordered" evidence="12">
    <location>
        <begin position="479"/>
        <end position="501"/>
    </location>
</feature>
<feature type="domain" description="C3H1-type" evidence="13">
    <location>
        <begin position="387"/>
        <end position="414"/>
    </location>
</feature>
<sequence length="676" mass="77642">MASSSLPAIMAEEENLDPNTPNLIRIEKHVPAIKAICGGGDEGPSKEKKIMCGGKKSKSKSNTAVQPSHSFRNSWTFWFDNPSSKSNQATWGSSLRSLYTFATIEEFWSLYNNMHPPSKWVHGADLYCFKDRIEPKWEDPVCADGGKWTMMFPKATLESNWLNTLLALVGEQFEQGDDICGAVLNFRTRGDKISIWTKNAADEKAQISIGKQWKELLGYTETIGFIFHEDAKTLDRTAKPRYTKKKSQKRREQRRGTEKRDNTNAMSDRENSEMEIEEAKETDPRRESTSMEEREGQDKDLRTSEADDRADWRHKSDPRSSAEKRDNATQMRHELGQSSEYPVRTGAGDCQDYLNGGCFFGRSCRYNHPPRNQMGDDTVQPSAYKVRLGATNCEQYLHTGQCSYGSRCWFNHPPLPGPRDCEQYLQTGQCSYGRRCRFNHSPTHLAPYFQKGGCKPGSSIQYTNSMRGDGIEPMRQATTWGRRSDERRHETESTSRAEKRARTIPDYPSVIQDVSDEVGAGQNSWLQRRRAQENVQSGKIDCGQRRVSEEERTLRETVPCSVLVLYSQERQAYDLEEQKQRERVDENLRIDQIKATVQSDGGIQTEQRLEVETRLFFTVITRRKIPENLQEQAEMEREKREAQKKERSRSLTDNVDQLIQSLQDNIRIRRKKGDGA</sequence>
<keyword evidence="8 11" id="KW-0648">Protein biosynthesis</keyword>
<dbReference type="PROSITE" id="PS50103">
    <property type="entry name" value="ZF_C3H1"/>
    <property type="match status" value="3"/>
</dbReference>
<gene>
    <name evidence="14" type="ORF">HID58_075255</name>
</gene>
<evidence type="ECO:0000256" key="11">
    <source>
        <dbReference type="RuleBase" id="RU004374"/>
    </source>
</evidence>
<keyword evidence="3 10" id="KW-0479">Metal-binding</keyword>
<feature type="region of interest" description="Disordered" evidence="12">
    <location>
        <begin position="46"/>
        <end position="67"/>
    </location>
</feature>
<comment type="similarity">
    <text evidence="1 11">Belongs to the eukaryotic initiation factor 4E family.</text>
</comment>
<name>A0ABQ7YJ45_BRANA</name>
<evidence type="ECO:0000259" key="13">
    <source>
        <dbReference type="PROSITE" id="PS50103"/>
    </source>
</evidence>
<feature type="region of interest" description="Disordered" evidence="12">
    <location>
        <begin position="631"/>
        <end position="654"/>
    </location>
</feature>
<evidence type="ECO:0000256" key="5">
    <source>
        <dbReference type="ARBA" id="ARBA00022833"/>
    </source>
</evidence>
<feature type="domain" description="C3H1-type" evidence="13">
    <location>
        <begin position="415"/>
        <end position="443"/>
    </location>
</feature>
<evidence type="ECO:0000256" key="9">
    <source>
        <dbReference type="ARBA" id="ARBA00030245"/>
    </source>
</evidence>
<evidence type="ECO:0000256" key="2">
    <source>
        <dbReference type="ARBA" id="ARBA00022540"/>
    </source>
</evidence>
<keyword evidence="2 11" id="KW-0396">Initiation factor</keyword>
<dbReference type="SUPFAM" id="SSF90229">
    <property type="entry name" value="CCCH zinc finger"/>
    <property type="match status" value="1"/>
</dbReference>
<dbReference type="PROSITE" id="PS00813">
    <property type="entry name" value="IF4E"/>
    <property type="match status" value="1"/>
</dbReference>
<feature type="compositionally biased region" description="Basic and acidic residues" evidence="12">
    <location>
        <begin position="482"/>
        <end position="501"/>
    </location>
</feature>
<dbReference type="Pfam" id="PF01652">
    <property type="entry name" value="IF4E"/>
    <property type="match status" value="1"/>
</dbReference>
<comment type="caution">
    <text evidence="14">The sequence shown here is derived from an EMBL/GenBank/DDBJ whole genome shotgun (WGS) entry which is preliminary data.</text>
</comment>
<proteinExistence type="inferred from homology"/>
<evidence type="ECO:0000256" key="1">
    <source>
        <dbReference type="ARBA" id="ARBA00009860"/>
    </source>
</evidence>
<feature type="domain" description="C3H1-type" evidence="13">
    <location>
        <begin position="344"/>
        <end position="371"/>
    </location>
</feature>
<evidence type="ECO:0000256" key="12">
    <source>
        <dbReference type="SAM" id="MobiDB-lite"/>
    </source>
</evidence>
<keyword evidence="7 11" id="KW-0694">RNA-binding</keyword>
<organism evidence="14 15">
    <name type="scientific">Brassica napus</name>
    <name type="common">Rape</name>
    <dbReference type="NCBI Taxonomy" id="3708"/>
    <lineage>
        <taxon>Eukaryota</taxon>
        <taxon>Viridiplantae</taxon>
        <taxon>Streptophyta</taxon>
        <taxon>Embryophyta</taxon>
        <taxon>Tracheophyta</taxon>
        <taxon>Spermatophyta</taxon>
        <taxon>Magnoliopsida</taxon>
        <taxon>eudicotyledons</taxon>
        <taxon>Gunneridae</taxon>
        <taxon>Pentapetalae</taxon>
        <taxon>rosids</taxon>
        <taxon>malvids</taxon>
        <taxon>Brassicales</taxon>
        <taxon>Brassicaceae</taxon>
        <taxon>Brassiceae</taxon>
        <taxon>Brassica</taxon>
    </lineage>
</organism>
<protein>
    <recommendedName>
        <fullName evidence="9">mRNA cap-binding protein</fullName>
    </recommendedName>
</protein>
<keyword evidence="4 10" id="KW-0863">Zinc-finger</keyword>
<dbReference type="Pfam" id="PF00642">
    <property type="entry name" value="zf-CCCH"/>
    <property type="match status" value="2"/>
</dbReference>
<dbReference type="InterPro" id="IPR000571">
    <property type="entry name" value="Znf_CCCH"/>
</dbReference>
<dbReference type="Proteomes" id="UP000824890">
    <property type="component" value="Unassembled WGS sequence"/>
</dbReference>
<dbReference type="SUPFAM" id="SSF55418">
    <property type="entry name" value="eIF4e-like"/>
    <property type="match status" value="1"/>
</dbReference>
<dbReference type="Gene3D" id="4.10.1000.10">
    <property type="entry name" value="Zinc finger, CCCH-type"/>
    <property type="match status" value="2"/>
</dbReference>
<dbReference type="SMART" id="SM00356">
    <property type="entry name" value="ZnF_C3H1"/>
    <property type="match status" value="3"/>
</dbReference>
<feature type="zinc finger region" description="C3H1-type" evidence="10">
    <location>
        <begin position="387"/>
        <end position="414"/>
    </location>
</feature>
<dbReference type="InterPro" id="IPR023398">
    <property type="entry name" value="TIF_eIF4e-like"/>
</dbReference>
<accession>A0ABQ7YJ45</accession>
<dbReference type="InterPro" id="IPR019770">
    <property type="entry name" value="TIF_eIF_4E_CS"/>
</dbReference>
<evidence type="ECO:0000313" key="15">
    <source>
        <dbReference type="Proteomes" id="UP000824890"/>
    </source>
</evidence>
<evidence type="ECO:0000256" key="8">
    <source>
        <dbReference type="ARBA" id="ARBA00022917"/>
    </source>
</evidence>
<dbReference type="PANTHER" id="PTHR11960">
    <property type="entry name" value="EUKARYOTIC TRANSLATION INITIATION FACTOR 4E RELATED"/>
    <property type="match status" value="1"/>
</dbReference>
<evidence type="ECO:0000256" key="4">
    <source>
        <dbReference type="ARBA" id="ARBA00022771"/>
    </source>
</evidence>
<feature type="compositionally biased region" description="Basic residues" evidence="12">
    <location>
        <begin position="239"/>
        <end position="253"/>
    </location>
</feature>
<evidence type="ECO:0000256" key="10">
    <source>
        <dbReference type="PROSITE-ProRule" id="PRU00723"/>
    </source>
</evidence>
<keyword evidence="6" id="KW-0810">Translation regulation</keyword>
<dbReference type="EMBL" id="JAGKQM010000017">
    <property type="protein sequence ID" value="KAH0868233.1"/>
    <property type="molecule type" value="Genomic_DNA"/>
</dbReference>
<feature type="region of interest" description="Disordered" evidence="12">
    <location>
        <begin position="237"/>
        <end position="344"/>
    </location>
</feature>
<feature type="compositionally biased region" description="Basic and acidic residues" evidence="12">
    <location>
        <begin position="634"/>
        <end position="650"/>
    </location>
</feature>
<keyword evidence="15" id="KW-1185">Reference proteome</keyword>
<evidence type="ECO:0000256" key="6">
    <source>
        <dbReference type="ARBA" id="ARBA00022845"/>
    </source>
</evidence>
<dbReference type="InterPro" id="IPR001040">
    <property type="entry name" value="TIF_eIF_4E"/>
</dbReference>
<evidence type="ECO:0000313" key="14">
    <source>
        <dbReference type="EMBL" id="KAH0868233.1"/>
    </source>
</evidence>
<dbReference type="Gene3D" id="3.30.760.10">
    <property type="entry name" value="RNA Cap, Translation Initiation Factor Eif4e"/>
    <property type="match status" value="1"/>
</dbReference>
<keyword evidence="5 10" id="KW-0862">Zinc</keyword>
<feature type="zinc finger region" description="C3H1-type" evidence="10">
    <location>
        <begin position="415"/>
        <end position="443"/>
    </location>
</feature>
<dbReference type="PANTHER" id="PTHR11960:SF44">
    <property type="entry name" value="EUKARYOTIC TRANSLATION INITIATION FACTOR 4E-2-RELATED"/>
    <property type="match status" value="1"/>
</dbReference>